<evidence type="ECO:0000313" key="3">
    <source>
        <dbReference type="Proteomes" id="UP000572051"/>
    </source>
</evidence>
<feature type="transmembrane region" description="Helical" evidence="1">
    <location>
        <begin position="6"/>
        <end position="26"/>
    </location>
</feature>
<feature type="transmembrane region" description="Helical" evidence="1">
    <location>
        <begin position="47"/>
        <end position="64"/>
    </location>
</feature>
<dbReference type="AlphaFoldDB" id="A0A7Z0JCB2"/>
<name>A0A7Z0JCB2_9ACTN</name>
<keyword evidence="1" id="KW-1133">Transmembrane helix</keyword>
<dbReference type="Proteomes" id="UP000572051">
    <property type="component" value="Unassembled WGS sequence"/>
</dbReference>
<keyword evidence="1" id="KW-0812">Transmembrane</keyword>
<dbReference type="EMBL" id="JACCFS010000001">
    <property type="protein sequence ID" value="NYJ37036.1"/>
    <property type="molecule type" value="Genomic_DNA"/>
</dbReference>
<organism evidence="2 3">
    <name type="scientific">Nocardiopsis aegyptia</name>
    <dbReference type="NCBI Taxonomy" id="220378"/>
    <lineage>
        <taxon>Bacteria</taxon>
        <taxon>Bacillati</taxon>
        <taxon>Actinomycetota</taxon>
        <taxon>Actinomycetes</taxon>
        <taxon>Streptosporangiales</taxon>
        <taxon>Nocardiopsidaceae</taxon>
        <taxon>Nocardiopsis</taxon>
    </lineage>
</organism>
<protein>
    <submittedName>
        <fullName evidence="2">Uncharacterized protein</fullName>
    </submittedName>
</protein>
<comment type="caution">
    <text evidence="2">The sequence shown here is derived from an EMBL/GenBank/DDBJ whole genome shotgun (WGS) entry which is preliminary data.</text>
</comment>
<keyword evidence="3" id="KW-1185">Reference proteome</keyword>
<gene>
    <name evidence="2" type="ORF">HNR10_004917</name>
</gene>
<accession>A0A7Z0JCB2</accession>
<dbReference type="RefSeq" id="WP_179827408.1">
    <property type="nucleotide sequence ID" value="NZ_JACCFS010000001.1"/>
</dbReference>
<keyword evidence="1" id="KW-0472">Membrane</keyword>
<evidence type="ECO:0000256" key="1">
    <source>
        <dbReference type="SAM" id="Phobius"/>
    </source>
</evidence>
<proteinExistence type="predicted"/>
<sequence length="127" mass="13663">MTTTVQYTVGGLLVLVAVVMSAELLFRAWRHRGAQRLQDRWDALNRFGNALLMSVVALLSVSWTVFPEGLWYLLVALLAAATAGTVLRWPDLAWRSDAAKAGAQRASALGTLVFAAVAVAVLVVVLV</sequence>
<reference evidence="2 3" key="1">
    <citation type="submission" date="2020-07" db="EMBL/GenBank/DDBJ databases">
        <title>Sequencing the genomes of 1000 actinobacteria strains.</title>
        <authorList>
            <person name="Klenk H.-P."/>
        </authorList>
    </citation>
    <scope>NUCLEOTIDE SEQUENCE [LARGE SCALE GENOMIC DNA]</scope>
    <source>
        <strain evidence="2 3">DSM 44442</strain>
    </source>
</reference>
<feature type="transmembrane region" description="Helical" evidence="1">
    <location>
        <begin position="70"/>
        <end position="87"/>
    </location>
</feature>
<evidence type="ECO:0000313" key="2">
    <source>
        <dbReference type="EMBL" id="NYJ37036.1"/>
    </source>
</evidence>
<feature type="transmembrane region" description="Helical" evidence="1">
    <location>
        <begin position="108"/>
        <end position="126"/>
    </location>
</feature>